<gene>
    <name evidence="1" type="ORF">SAMN05421630_111254</name>
</gene>
<keyword evidence="2" id="KW-1185">Reference proteome</keyword>
<accession>A0A222VVF0</accession>
<dbReference type="CDD" id="cd01823">
    <property type="entry name" value="SEST_like"/>
    <property type="match status" value="1"/>
</dbReference>
<dbReference type="EMBL" id="FMZE01000011">
    <property type="protein sequence ID" value="SDD72622.1"/>
    <property type="molecule type" value="Genomic_DNA"/>
</dbReference>
<dbReference type="Gene3D" id="3.40.50.1110">
    <property type="entry name" value="SGNH hydrolase"/>
    <property type="match status" value="1"/>
</dbReference>
<dbReference type="InterPro" id="IPR037460">
    <property type="entry name" value="SEST-like"/>
</dbReference>
<dbReference type="KEGG" id="pmad:BAY61_25900"/>
<dbReference type="Proteomes" id="UP000199494">
    <property type="component" value="Unassembled WGS sequence"/>
</dbReference>
<reference evidence="1 2" key="1">
    <citation type="submission" date="2016-10" db="EMBL/GenBank/DDBJ databases">
        <authorList>
            <person name="de Groot N.N."/>
        </authorList>
    </citation>
    <scope>NUCLEOTIDE SEQUENCE [LARGE SCALE GENOMIC DNA]</scope>
    <source>
        <strain evidence="1 2">CGMCC 4.5506</strain>
    </source>
</reference>
<organism evidence="1 2">
    <name type="scientific">Prauserella marina</name>
    <dbReference type="NCBI Taxonomy" id="530584"/>
    <lineage>
        <taxon>Bacteria</taxon>
        <taxon>Bacillati</taxon>
        <taxon>Actinomycetota</taxon>
        <taxon>Actinomycetes</taxon>
        <taxon>Pseudonocardiales</taxon>
        <taxon>Pseudonocardiaceae</taxon>
        <taxon>Prauserella</taxon>
    </lineage>
</organism>
<evidence type="ECO:0000313" key="2">
    <source>
        <dbReference type="Proteomes" id="UP000199494"/>
    </source>
</evidence>
<dbReference type="SUPFAM" id="SSF52266">
    <property type="entry name" value="SGNH hydrolase"/>
    <property type="match status" value="1"/>
</dbReference>
<evidence type="ECO:0000313" key="1">
    <source>
        <dbReference type="EMBL" id="SDD72622.1"/>
    </source>
</evidence>
<keyword evidence="1" id="KW-0378">Hydrolase</keyword>
<protein>
    <submittedName>
        <fullName evidence="1">GDSL-like Lipase/Acylhydrolase family protein</fullName>
    </submittedName>
</protein>
<dbReference type="AlphaFoldDB" id="A0A222VVF0"/>
<dbReference type="STRING" id="530584.SAMN05421630_111254"/>
<dbReference type="RefSeq" id="WP_091809403.1">
    <property type="nucleotide sequence ID" value="NZ_CP016353.1"/>
</dbReference>
<dbReference type="GO" id="GO:0019433">
    <property type="term" value="P:triglyceride catabolic process"/>
    <property type="evidence" value="ECO:0007669"/>
    <property type="project" value="TreeGrafter"/>
</dbReference>
<sequence length="267" mass="27812">MLVKAFRLLATFMVASLALLGAGVATAAPVAADYVALGDSYSSGTGAGDYGDSGSCKRSANAYPQLWADSHDVSSFQFVACSGARTPDVLNQTSALSASTTLVTVSVGGNDAGFADVMTDCTLGSDQSCIDRVENAKTYVRDTLPALLTDVYDTISSKAPNAQVIVLGYPRFYQLEGSCDVGLSEAKRAAINSGADALADVTSDQAKSAGFTFVDVRGPFTGHEICSDDWWLNSLTWPVDESYHPNRNGQALGYLPALEGAMATVAA</sequence>
<proteinExistence type="predicted"/>
<dbReference type="InterPro" id="IPR036514">
    <property type="entry name" value="SGNH_hydro_sf"/>
</dbReference>
<dbReference type="OrthoDB" id="5503950at2"/>
<dbReference type="Pfam" id="PF13472">
    <property type="entry name" value="Lipase_GDSL_2"/>
    <property type="match status" value="1"/>
</dbReference>
<dbReference type="PANTHER" id="PTHR37981">
    <property type="entry name" value="LIPASE 2"/>
    <property type="match status" value="1"/>
</dbReference>
<dbReference type="GO" id="GO:0004806">
    <property type="term" value="F:triacylglycerol lipase activity"/>
    <property type="evidence" value="ECO:0007669"/>
    <property type="project" value="TreeGrafter"/>
</dbReference>
<dbReference type="PANTHER" id="PTHR37981:SF1">
    <property type="entry name" value="SGNH HYDROLASE-TYPE ESTERASE DOMAIN-CONTAINING PROTEIN"/>
    <property type="match status" value="1"/>
</dbReference>
<name>A0A222VVF0_9PSEU</name>
<dbReference type="InterPro" id="IPR013830">
    <property type="entry name" value="SGNH_hydro"/>
</dbReference>